<evidence type="ECO:0000313" key="12">
    <source>
        <dbReference type="EMBL" id="CEK26105.1"/>
    </source>
</evidence>
<comment type="similarity">
    <text evidence="8">Belongs to the shikimate dehydrogenase family.</text>
</comment>
<dbReference type="Pfam" id="PF18317">
    <property type="entry name" value="SDH_C"/>
    <property type="match status" value="1"/>
</dbReference>
<comment type="subunit">
    <text evidence="8">Homodimer.</text>
</comment>
<dbReference type="Pfam" id="PF08501">
    <property type="entry name" value="Shikimate_dh_N"/>
    <property type="match status" value="1"/>
</dbReference>
<feature type="binding site" evidence="8">
    <location>
        <begin position="127"/>
        <end position="131"/>
    </location>
    <ligand>
        <name>NADP(+)</name>
        <dbReference type="ChEBI" id="CHEBI:58349"/>
    </ligand>
</feature>
<evidence type="ECO:0000259" key="9">
    <source>
        <dbReference type="Pfam" id="PF01488"/>
    </source>
</evidence>
<dbReference type="InterPro" id="IPR041121">
    <property type="entry name" value="SDH_C"/>
</dbReference>
<feature type="binding site" evidence="8">
    <location>
        <begin position="150"/>
        <end position="155"/>
    </location>
    <ligand>
        <name>NADP(+)</name>
        <dbReference type="ChEBI" id="CHEBI:58349"/>
    </ligand>
</feature>
<feature type="binding site" evidence="8">
    <location>
        <position position="87"/>
    </location>
    <ligand>
        <name>shikimate</name>
        <dbReference type="ChEBI" id="CHEBI:36208"/>
    </ligand>
</feature>
<dbReference type="PANTHER" id="PTHR21089:SF1">
    <property type="entry name" value="BIFUNCTIONAL 3-DEHYDROQUINATE DEHYDRATASE_SHIKIMATE DEHYDROGENASE, CHLOROPLASTIC"/>
    <property type="match status" value="1"/>
</dbReference>
<feature type="binding site" evidence="8">
    <location>
        <position position="103"/>
    </location>
    <ligand>
        <name>shikimate</name>
        <dbReference type="ChEBI" id="CHEBI:36208"/>
    </ligand>
</feature>
<evidence type="ECO:0000256" key="5">
    <source>
        <dbReference type="ARBA" id="ARBA00023002"/>
    </source>
</evidence>
<dbReference type="GeneID" id="66878087"/>
<dbReference type="GO" id="GO:0004764">
    <property type="term" value="F:shikimate 3-dehydrogenase (NADP+) activity"/>
    <property type="evidence" value="ECO:0007669"/>
    <property type="project" value="UniProtKB-UniRule"/>
</dbReference>
<dbReference type="GO" id="GO:0009423">
    <property type="term" value="P:chorismate biosynthetic process"/>
    <property type="evidence" value="ECO:0007669"/>
    <property type="project" value="UniProtKB-UniRule"/>
</dbReference>
<keyword evidence="6 8" id="KW-0057">Aromatic amino acid biosynthesis</keyword>
<dbReference type="GO" id="GO:0005829">
    <property type="term" value="C:cytosol"/>
    <property type="evidence" value="ECO:0007669"/>
    <property type="project" value="TreeGrafter"/>
</dbReference>
<evidence type="ECO:0000256" key="8">
    <source>
        <dbReference type="HAMAP-Rule" id="MF_00222"/>
    </source>
</evidence>
<dbReference type="Proteomes" id="UP000255169">
    <property type="component" value="Unassembled WGS sequence"/>
</dbReference>
<dbReference type="CDD" id="cd01065">
    <property type="entry name" value="NAD_bind_Shikimate_DH"/>
    <property type="match status" value="1"/>
</dbReference>
<dbReference type="InterPro" id="IPR036291">
    <property type="entry name" value="NAD(P)-bd_dom_sf"/>
</dbReference>
<dbReference type="FunFam" id="3.40.50.10860:FF:000006">
    <property type="entry name" value="Shikimate dehydrogenase (NADP(+))"/>
    <property type="match status" value="1"/>
</dbReference>
<dbReference type="FunFam" id="3.40.50.720:FF:000104">
    <property type="entry name" value="Shikimate dehydrogenase (NADP(+))"/>
    <property type="match status" value="1"/>
</dbReference>
<accession>A0A0A8V968</accession>
<gene>
    <name evidence="8 13" type="primary">aroE</name>
    <name evidence="12" type="ORF">CSF007_1555</name>
    <name evidence="13" type="ORF">NCTC10476_01798</name>
</gene>
<keyword evidence="14" id="KW-1185">Reference proteome</keyword>
<feature type="domain" description="Quinate/shikimate 5-dehydrogenase/glutamyl-tRNA reductase" evidence="9">
    <location>
        <begin position="120"/>
        <end position="191"/>
    </location>
</feature>
<dbReference type="InterPro" id="IPR006151">
    <property type="entry name" value="Shikm_DH/Glu-tRNA_Rdtase"/>
</dbReference>
<feature type="binding site" evidence="8">
    <location>
        <position position="62"/>
    </location>
    <ligand>
        <name>shikimate</name>
        <dbReference type="ChEBI" id="CHEBI:36208"/>
    </ligand>
</feature>
<dbReference type="PANTHER" id="PTHR21089">
    <property type="entry name" value="SHIKIMATE DEHYDROGENASE"/>
    <property type="match status" value="1"/>
</dbReference>
<feature type="binding site" evidence="8">
    <location>
        <position position="238"/>
    </location>
    <ligand>
        <name>NADP(+)</name>
        <dbReference type="ChEBI" id="CHEBI:58349"/>
    </ligand>
</feature>
<dbReference type="InterPro" id="IPR022893">
    <property type="entry name" value="Shikimate_DH_fam"/>
</dbReference>
<dbReference type="Pfam" id="PF01488">
    <property type="entry name" value="Shikimate_DH"/>
    <property type="match status" value="1"/>
</dbReference>
<dbReference type="AlphaFoldDB" id="A0A0A8V968"/>
<dbReference type="InterPro" id="IPR011342">
    <property type="entry name" value="Shikimate_DH"/>
</dbReference>
<keyword evidence="3 8" id="KW-0028">Amino-acid biosynthesis</keyword>
<dbReference type="GO" id="GO:0009073">
    <property type="term" value="P:aromatic amino acid family biosynthetic process"/>
    <property type="evidence" value="ECO:0007669"/>
    <property type="project" value="UniProtKB-KW"/>
</dbReference>
<organism evidence="12">
    <name type="scientific">Yersinia ruckeri</name>
    <dbReference type="NCBI Taxonomy" id="29486"/>
    <lineage>
        <taxon>Bacteria</taxon>
        <taxon>Pseudomonadati</taxon>
        <taxon>Pseudomonadota</taxon>
        <taxon>Gammaproteobacteria</taxon>
        <taxon>Enterobacterales</taxon>
        <taxon>Yersiniaceae</taxon>
        <taxon>Yersinia</taxon>
    </lineage>
</organism>
<dbReference type="OrthoDB" id="9776868at2"/>
<proteinExistence type="inferred from homology"/>
<reference evidence="12" key="1">
    <citation type="journal article" date="2015" name="Genome Announc.">
        <title>Complete Genome Sequence of Yersinia ruckeri Strain CSF007-82, Etiologic Agent of Red Mouth Disease in Salmonid Fish.</title>
        <authorList>
            <person name="Nelson M.C."/>
            <person name="LaPatra S.E."/>
            <person name="Welch T.J."/>
            <person name="Graf J."/>
        </authorList>
    </citation>
    <scope>NUCLEOTIDE SEQUENCE</scope>
    <source>
        <strain evidence="12">CSF007-82</strain>
    </source>
</reference>
<evidence type="ECO:0000313" key="14">
    <source>
        <dbReference type="Proteomes" id="UP000255169"/>
    </source>
</evidence>
<dbReference type="InterPro" id="IPR046346">
    <property type="entry name" value="Aminoacid_DH-like_N_sf"/>
</dbReference>
<dbReference type="UniPathway" id="UPA00053">
    <property type="reaction ID" value="UER00087"/>
</dbReference>
<feature type="active site" description="Proton acceptor" evidence="8">
    <location>
        <position position="66"/>
    </location>
</feature>
<feature type="binding site" evidence="8">
    <location>
        <position position="245"/>
    </location>
    <ligand>
        <name>shikimate</name>
        <dbReference type="ChEBI" id="CHEBI:36208"/>
    </ligand>
</feature>
<dbReference type="SUPFAM" id="SSF53223">
    <property type="entry name" value="Aminoacid dehydrogenase-like, N-terminal domain"/>
    <property type="match status" value="1"/>
</dbReference>
<feature type="binding site" evidence="8">
    <location>
        <position position="216"/>
    </location>
    <ligand>
        <name>shikimate</name>
        <dbReference type="ChEBI" id="CHEBI:36208"/>
    </ligand>
</feature>
<feature type="domain" description="Shikimate dehydrogenase substrate binding N-terminal" evidence="10">
    <location>
        <begin position="7"/>
        <end position="89"/>
    </location>
</feature>
<comment type="function">
    <text evidence="8">Involved in the biosynthesis of the chorismate, which leads to the biosynthesis of aromatic amino acids. Catalyzes the reversible NADPH linked reduction of 3-dehydroshikimate (DHSA) to yield shikimate (SA).</text>
</comment>
<protein>
    <recommendedName>
        <fullName evidence="2 8">Shikimate dehydrogenase (NADP(+))</fullName>
        <shortName evidence="8">SDH</shortName>
        <ecNumber evidence="2 8">1.1.1.25</ecNumber>
    </recommendedName>
</protein>
<dbReference type="NCBIfam" id="NF001310">
    <property type="entry name" value="PRK00258.1-2"/>
    <property type="match status" value="1"/>
</dbReference>
<dbReference type="RefSeq" id="WP_004718636.1">
    <property type="nucleotide sequence ID" value="NZ_CCYO01000022.1"/>
</dbReference>
<dbReference type="EC" id="1.1.1.25" evidence="2 8"/>
<feature type="binding site" evidence="8">
    <location>
        <position position="214"/>
    </location>
    <ligand>
        <name>NADP(+)</name>
        <dbReference type="ChEBI" id="CHEBI:58349"/>
    </ligand>
</feature>
<evidence type="ECO:0000256" key="6">
    <source>
        <dbReference type="ARBA" id="ARBA00023141"/>
    </source>
</evidence>
<comment type="catalytic activity">
    <reaction evidence="7 8">
        <text>shikimate + NADP(+) = 3-dehydroshikimate + NADPH + H(+)</text>
        <dbReference type="Rhea" id="RHEA:17737"/>
        <dbReference type="ChEBI" id="CHEBI:15378"/>
        <dbReference type="ChEBI" id="CHEBI:16630"/>
        <dbReference type="ChEBI" id="CHEBI:36208"/>
        <dbReference type="ChEBI" id="CHEBI:57783"/>
        <dbReference type="ChEBI" id="CHEBI:58349"/>
        <dbReference type="EC" id="1.1.1.25"/>
    </reaction>
</comment>
<dbReference type="GO" id="GO:0008652">
    <property type="term" value="P:amino acid biosynthetic process"/>
    <property type="evidence" value="ECO:0007669"/>
    <property type="project" value="UniProtKB-KW"/>
</dbReference>
<feature type="binding site" evidence="8">
    <location>
        <position position="78"/>
    </location>
    <ligand>
        <name>NADP(+)</name>
        <dbReference type="ChEBI" id="CHEBI:58349"/>
    </ligand>
</feature>
<keyword evidence="4 8" id="KW-0521">NADP</keyword>
<dbReference type="Gene3D" id="3.40.50.720">
    <property type="entry name" value="NAD(P)-binding Rossmann-like Domain"/>
    <property type="match status" value="1"/>
</dbReference>
<comment type="pathway">
    <text evidence="1 8">Metabolic intermediate biosynthesis; chorismate biosynthesis; chorismate from D-erythrose 4-phosphate and phosphoenolpyruvate: step 4/7.</text>
</comment>
<evidence type="ECO:0000256" key="7">
    <source>
        <dbReference type="ARBA" id="ARBA00049442"/>
    </source>
</evidence>
<name>A0A0A8V968_YERRU</name>
<evidence type="ECO:0000259" key="11">
    <source>
        <dbReference type="Pfam" id="PF18317"/>
    </source>
</evidence>
<dbReference type="HAMAP" id="MF_00222">
    <property type="entry name" value="Shikimate_DH_AroE"/>
    <property type="match status" value="1"/>
</dbReference>
<dbReference type="Gene3D" id="3.40.50.10860">
    <property type="entry name" value="Leucine Dehydrogenase, chain A, domain 1"/>
    <property type="match status" value="1"/>
</dbReference>
<dbReference type="GO" id="GO:0050661">
    <property type="term" value="F:NADP binding"/>
    <property type="evidence" value="ECO:0007669"/>
    <property type="project" value="InterPro"/>
</dbReference>
<dbReference type="GO" id="GO:0019632">
    <property type="term" value="P:shikimate metabolic process"/>
    <property type="evidence" value="ECO:0007669"/>
    <property type="project" value="InterPro"/>
</dbReference>
<dbReference type="NCBIfam" id="TIGR00507">
    <property type="entry name" value="aroE"/>
    <property type="match status" value="1"/>
</dbReference>
<dbReference type="EMBL" id="UHJG01000001">
    <property type="protein sequence ID" value="SUQ00498.1"/>
    <property type="molecule type" value="Genomic_DNA"/>
</dbReference>
<keyword evidence="5 8" id="KW-0560">Oxidoreductase</keyword>
<evidence type="ECO:0000313" key="13">
    <source>
        <dbReference type="EMBL" id="SUQ00498.1"/>
    </source>
</evidence>
<dbReference type="EMBL" id="LN681231">
    <property type="protein sequence ID" value="CEK26105.1"/>
    <property type="molecule type" value="Genomic_DNA"/>
</dbReference>
<evidence type="ECO:0000256" key="3">
    <source>
        <dbReference type="ARBA" id="ARBA00022605"/>
    </source>
</evidence>
<evidence type="ECO:0000256" key="1">
    <source>
        <dbReference type="ARBA" id="ARBA00004871"/>
    </source>
</evidence>
<dbReference type="STRING" id="29486.UGYR_11510"/>
<dbReference type="SUPFAM" id="SSF51735">
    <property type="entry name" value="NAD(P)-binding Rossmann-fold domains"/>
    <property type="match status" value="1"/>
</dbReference>
<evidence type="ECO:0000259" key="10">
    <source>
        <dbReference type="Pfam" id="PF08501"/>
    </source>
</evidence>
<dbReference type="InterPro" id="IPR013708">
    <property type="entry name" value="Shikimate_DH-bd_N"/>
</dbReference>
<sequence>MEQPFAVFGNPISHSKSPRIHALFAAQTGIAHHYGTVLAPHDDFEATLAAFFAQGAKGANITTPFKEQAYAISAELTDRAAFAGAVNTLKMQQNGHLLGDNTDGIGLLSDLERLNLIKPQDRILLVGAGGAARGVILPLLFFGCQLVITNRTFSRAQQLSDVFQHQGEIEAIEMVNLAAQQFDLIINATASGIYGDVPTLPASLITQNSRCYDMFYQQGLTPFLAWAATLGATQYADGLGMLVGQAAHAFHLWHGVMPDVEPVLIVLKKELGN</sequence>
<feature type="domain" description="SDH C-terminal" evidence="11">
    <location>
        <begin position="238"/>
        <end position="263"/>
    </location>
</feature>
<reference evidence="13 14" key="2">
    <citation type="submission" date="2018-06" db="EMBL/GenBank/DDBJ databases">
        <authorList>
            <consortium name="Pathogen Informatics"/>
            <person name="Doyle S."/>
        </authorList>
    </citation>
    <scope>NUCLEOTIDE SEQUENCE [LARGE SCALE GENOMIC DNA]</scope>
    <source>
        <strain evidence="13 14">NCTC10476</strain>
    </source>
</reference>
<feature type="binding site" evidence="8">
    <location>
        <begin position="15"/>
        <end position="17"/>
    </location>
    <ligand>
        <name>shikimate</name>
        <dbReference type="ChEBI" id="CHEBI:36208"/>
    </ligand>
</feature>
<evidence type="ECO:0000256" key="4">
    <source>
        <dbReference type="ARBA" id="ARBA00022857"/>
    </source>
</evidence>
<evidence type="ECO:0000256" key="2">
    <source>
        <dbReference type="ARBA" id="ARBA00012962"/>
    </source>
</evidence>